<evidence type="ECO:0000313" key="8">
    <source>
        <dbReference type="Proteomes" id="UP001302806"/>
    </source>
</evidence>
<gene>
    <name evidence="7" type="ORF">RHP51_17640</name>
</gene>
<proteinExistence type="predicted"/>
<evidence type="ECO:0000313" key="7">
    <source>
        <dbReference type="EMBL" id="WNH08861.1"/>
    </source>
</evidence>
<reference evidence="7 8" key="1">
    <citation type="submission" date="2023-09" db="EMBL/GenBank/DDBJ databases">
        <title>Thalassobella suaedae gen. nov., sp. nov., a marine bacterium of the family Flavobacteriaceae isolated from a halophyte Suaeda japonica.</title>
        <authorList>
            <person name="Lee S.Y."/>
            <person name="Hwang C.Y."/>
        </authorList>
    </citation>
    <scope>NUCLEOTIDE SEQUENCE [LARGE SCALE GENOMIC DNA]</scope>
    <source>
        <strain evidence="7 8">HL-DH14</strain>
    </source>
</reference>
<feature type="transmembrane region" description="Helical" evidence="5">
    <location>
        <begin position="20"/>
        <end position="44"/>
    </location>
</feature>
<evidence type="ECO:0000256" key="3">
    <source>
        <dbReference type="ARBA" id="ARBA00022989"/>
    </source>
</evidence>
<keyword evidence="3 5" id="KW-1133">Transmembrane helix</keyword>
<protein>
    <submittedName>
        <fullName evidence="7">RDD family protein</fullName>
    </submittedName>
</protein>
<evidence type="ECO:0000259" key="6">
    <source>
        <dbReference type="Pfam" id="PF06271"/>
    </source>
</evidence>
<dbReference type="RefSeq" id="WP_415865440.1">
    <property type="nucleotide sequence ID" value="NZ_CP134537.1"/>
</dbReference>
<evidence type="ECO:0000256" key="1">
    <source>
        <dbReference type="ARBA" id="ARBA00004141"/>
    </source>
</evidence>
<feature type="transmembrane region" description="Helical" evidence="5">
    <location>
        <begin position="66"/>
        <end position="85"/>
    </location>
</feature>
<accession>A0ABY9XSE4</accession>
<evidence type="ECO:0000256" key="2">
    <source>
        <dbReference type="ARBA" id="ARBA00022692"/>
    </source>
</evidence>
<dbReference type="Proteomes" id="UP001302806">
    <property type="component" value="Chromosome"/>
</dbReference>
<feature type="domain" description="RDD" evidence="6">
    <location>
        <begin position="23"/>
        <end position="115"/>
    </location>
</feature>
<dbReference type="InterPro" id="IPR010432">
    <property type="entry name" value="RDD"/>
</dbReference>
<evidence type="ECO:0000256" key="4">
    <source>
        <dbReference type="ARBA" id="ARBA00023136"/>
    </source>
</evidence>
<comment type="subcellular location">
    <subcellularLocation>
        <location evidence="1">Membrane</location>
        <topology evidence="1">Multi-pass membrane protein</topology>
    </subcellularLocation>
</comment>
<dbReference type="Pfam" id="PF06271">
    <property type="entry name" value="RDD"/>
    <property type="match status" value="1"/>
</dbReference>
<sequence length="116" mass="13647">MLDNTIQITEDVLASKNMSFVNYIIDLVAQYTIIYSLAYLFFYIGEFTGYYGLADFWNGLSNIEDYIVSYTIMFIYFFLMEAFTFRTLGKYVTKTKVVLDDGTRPNLSRCFKKKFL</sequence>
<dbReference type="EMBL" id="CP134537">
    <property type="protein sequence ID" value="WNH08861.1"/>
    <property type="molecule type" value="Genomic_DNA"/>
</dbReference>
<name>A0ABY9XSE4_9FLAO</name>
<keyword evidence="4 5" id="KW-0472">Membrane</keyword>
<keyword evidence="2 5" id="KW-0812">Transmembrane</keyword>
<evidence type="ECO:0000256" key="5">
    <source>
        <dbReference type="SAM" id="Phobius"/>
    </source>
</evidence>
<organism evidence="7 8">
    <name type="scientific">Thalassobellus suaedae</name>
    <dbReference type="NCBI Taxonomy" id="3074124"/>
    <lineage>
        <taxon>Bacteria</taxon>
        <taxon>Pseudomonadati</taxon>
        <taxon>Bacteroidota</taxon>
        <taxon>Flavobacteriia</taxon>
        <taxon>Flavobacteriales</taxon>
        <taxon>Flavobacteriaceae</taxon>
        <taxon>Thalassobellus</taxon>
    </lineage>
</organism>